<accession>A0A382HX72</accession>
<organism evidence="2">
    <name type="scientific">marine metagenome</name>
    <dbReference type="NCBI Taxonomy" id="408172"/>
    <lineage>
        <taxon>unclassified sequences</taxon>
        <taxon>metagenomes</taxon>
        <taxon>ecological metagenomes</taxon>
    </lineage>
</organism>
<dbReference type="AlphaFoldDB" id="A0A382HX72"/>
<feature type="transmembrane region" description="Helical" evidence="1">
    <location>
        <begin position="69"/>
        <end position="87"/>
    </location>
</feature>
<dbReference type="EMBL" id="UINC01063758">
    <property type="protein sequence ID" value="SVB91725.1"/>
    <property type="molecule type" value="Genomic_DNA"/>
</dbReference>
<feature type="transmembrane region" description="Helical" evidence="1">
    <location>
        <begin position="40"/>
        <end position="60"/>
    </location>
</feature>
<feature type="non-terminal residue" evidence="2">
    <location>
        <position position="117"/>
    </location>
</feature>
<keyword evidence="1" id="KW-0812">Transmembrane</keyword>
<reference evidence="2" key="1">
    <citation type="submission" date="2018-05" db="EMBL/GenBank/DDBJ databases">
        <authorList>
            <person name="Lanie J.A."/>
            <person name="Ng W.-L."/>
            <person name="Kazmierczak K.M."/>
            <person name="Andrzejewski T.M."/>
            <person name="Davidsen T.M."/>
            <person name="Wayne K.J."/>
            <person name="Tettelin H."/>
            <person name="Glass J.I."/>
            <person name="Rusch D."/>
            <person name="Podicherti R."/>
            <person name="Tsui H.-C.T."/>
            <person name="Winkler M.E."/>
        </authorList>
    </citation>
    <scope>NUCLEOTIDE SEQUENCE</scope>
</reference>
<keyword evidence="1" id="KW-0472">Membrane</keyword>
<proteinExistence type="predicted"/>
<keyword evidence="1" id="KW-1133">Transmembrane helix</keyword>
<sequence length="117" mass="13641">MRSRLPILLTGIASLLLYSFLTQLSQQFNWGEGYSERPLLTYLAVYFSLCTLYGLTWFFVQKRPGDRGIFWMIIVFGLLFRAAILPSQQIQEDDVYRYLWDGKVFAHGINPFEYAPA</sequence>
<gene>
    <name evidence="2" type="ORF">METZ01_LOCUS244579</name>
</gene>
<evidence type="ECO:0000256" key="1">
    <source>
        <dbReference type="SAM" id="Phobius"/>
    </source>
</evidence>
<name>A0A382HX72_9ZZZZ</name>
<evidence type="ECO:0000313" key="2">
    <source>
        <dbReference type="EMBL" id="SVB91725.1"/>
    </source>
</evidence>
<protein>
    <submittedName>
        <fullName evidence="2">Uncharacterized protein</fullName>
    </submittedName>
</protein>